<dbReference type="STRING" id="1313304.CALK_1801"/>
<dbReference type="Proteomes" id="UP000017148">
    <property type="component" value="Unassembled WGS sequence"/>
</dbReference>
<evidence type="ECO:0000313" key="5">
    <source>
        <dbReference type="EMBL" id="ERP31312.1"/>
    </source>
</evidence>
<comment type="similarity">
    <text evidence="1">Belongs to the universal ribosomal protein uS11 family.</text>
</comment>
<evidence type="ECO:0000256" key="3">
    <source>
        <dbReference type="ARBA" id="ARBA00023274"/>
    </source>
</evidence>
<keyword evidence="3" id="KW-0687">Ribonucleoprotein</keyword>
<protein>
    <recommendedName>
        <fullName evidence="4">30S ribosomal protein S11</fullName>
    </recommendedName>
</protein>
<dbReference type="PATRIC" id="fig|1313304.3.peg.1716"/>
<evidence type="ECO:0000256" key="4">
    <source>
        <dbReference type="ARBA" id="ARBA00035317"/>
    </source>
</evidence>
<dbReference type="Pfam" id="PF00411">
    <property type="entry name" value="Ribosomal_S11"/>
    <property type="match status" value="1"/>
</dbReference>
<dbReference type="EMBL" id="ASJR01000015">
    <property type="protein sequence ID" value="ERP31312.1"/>
    <property type="molecule type" value="Genomic_DNA"/>
</dbReference>
<sequence length="51" mass="5372">MKTVEIHVRGVGNGREGAIKAVAAAGLKVTAIKDLTAVPHNGCRPPKKRRV</sequence>
<evidence type="ECO:0000313" key="6">
    <source>
        <dbReference type="Proteomes" id="UP000017148"/>
    </source>
</evidence>
<evidence type="ECO:0000256" key="2">
    <source>
        <dbReference type="ARBA" id="ARBA00022980"/>
    </source>
</evidence>
<dbReference type="PANTHER" id="PTHR11759">
    <property type="entry name" value="40S RIBOSOMAL PROTEIN S14/30S RIBOSOMAL PROTEIN S11"/>
    <property type="match status" value="1"/>
</dbReference>
<keyword evidence="6" id="KW-1185">Reference proteome</keyword>
<name>U7D8A7_9BACT</name>
<dbReference type="eggNOG" id="COG0100">
    <property type="taxonomic scope" value="Bacteria"/>
</dbReference>
<dbReference type="InterPro" id="IPR036967">
    <property type="entry name" value="Ribosomal_uS11_sf"/>
</dbReference>
<gene>
    <name evidence="5" type="ORF">CALK_1801</name>
</gene>
<dbReference type="SUPFAM" id="SSF53137">
    <property type="entry name" value="Translational machinery components"/>
    <property type="match status" value="1"/>
</dbReference>
<keyword evidence="2" id="KW-0689">Ribosomal protein</keyword>
<dbReference type="AlphaFoldDB" id="U7D8A7"/>
<comment type="caution">
    <text evidence="5">The sequence shown here is derived from an EMBL/GenBank/DDBJ whole genome shotgun (WGS) entry which is preliminary data.</text>
</comment>
<dbReference type="GO" id="GO:0006412">
    <property type="term" value="P:translation"/>
    <property type="evidence" value="ECO:0007669"/>
    <property type="project" value="InterPro"/>
</dbReference>
<evidence type="ECO:0000256" key="1">
    <source>
        <dbReference type="ARBA" id="ARBA00006194"/>
    </source>
</evidence>
<proteinExistence type="inferred from homology"/>
<dbReference type="GO" id="GO:1990904">
    <property type="term" value="C:ribonucleoprotein complex"/>
    <property type="evidence" value="ECO:0007669"/>
    <property type="project" value="UniProtKB-KW"/>
</dbReference>
<organism evidence="5 6">
    <name type="scientific">Chitinivibrio alkaliphilus ACht1</name>
    <dbReference type="NCBI Taxonomy" id="1313304"/>
    <lineage>
        <taxon>Bacteria</taxon>
        <taxon>Pseudomonadati</taxon>
        <taxon>Fibrobacterota</taxon>
        <taxon>Chitinivibrionia</taxon>
        <taxon>Chitinivibrionales</taxon>
        <taxon>Chitinivibrionaceae</taxon>
        <taxon>Chitinivibrio</taxon>
    </lineage>
</organism>
<dbReference type="Gene3D" id="3.30.420.80">
    <property type="entry name" value="Ribosomal protein S11"/>
    <property type="match status" value="1"/>
</dbReference>
<dbReference type="InterPro" id="IPR001971">
    <property type="entry name" value="Ribosomal_uS11"/>
</dbReference>
<dbReference type="GO" id="GO:0005840">
    <property type="term" value="C:ribosome"/>
    <property type="evidence" value="ECO:0007669"/>
    <property type="project" value="UniProtKB-KW"/>
</dbReference>
<accession>U7D8A7</accession>
<reference evidence="5 6" key="1">
    <citation type="journal article" date="2013" name="Environ. Microbiol.">
        <title>Genome analysis of Chitinivibrio alkaliphilus gen. nov., sp. nov., a novel extremely haloalkaliphilic anaerobic chitinolytic bacterium from the candidate phylum Termite Group 3.</title>
        <authorList>
            <person name="Sorokin D.Y."/>
            <person name="Gumerov V.M."/>
            <person name="Rakitin A.L."/>
            <person name="Beletsky A.V."/>
            <person name="Damste J.S."/>
            <person name="Muyzer G."/>
            <person name="Mardanov A.V."/>
            <person name="Ravin N.V."/>
        </authorList>
    </citation>
    <scope>NUCLEOTIDE SEQUENCE [LARGE SCALE GENOMIC DNA]</scope>
    <source>
        <strain evidence="5 6">ACht1</strain>
    </source>
</reference>
<dbReference type="GO" id="GO:0003735">
    <property type="term" value="F:structural constituent of ribosome"/>
    <property type="evidence" value="ECO:0007669"/>
    <property type="project" value="InterPro"/>
</dbReference>